<dbReference type="EMBL" id="DSMV01000230">
    <property type="protein sequence ID" value="HDW51829.1"/>
    <property type="molecule type" value="Genomic_DNA"/>
</dbReference>
<dbReference type="InterPro" id="IPR027275">
    <property type="entry name" value="PRC-brl_dom"/>
</dbReference>
<feature type="domain" description="PRC-barrel" evidence="1">
    <location>
        <begin position="2"/>
        <end position="78"/>
    </location>
</feature>
<name>A0A7C1J541_9THEO</name>
<dbReference type="InterPro" id="IPR014238">
    <property type="entry name" value="Spore_YlmC/YmxH"/>
</dbReference>
<dbReference type="Pfam" id="PF05239">
    <property type="entry name" value="PRC"/>
    <property type="match status" value="1"/>
</dbReference>
<gene>
    <name evidence="2" type="ORF">ENQ35_03750</name>
</gene>
<organism evidence="2">
    <name type="scientific">Ammonifex degensii</name>
    <dbReference type="NCBI Taxonomy" id="42838"/>
    <lineage>
        <taxon>Bacteria</taxon>
        <taxon>Bacillati</taxon>
        <taxon>Bacillota</taxon>
        <taxon>Clostridia</taxon>
        <taxon>Thermoanaerobacterales</taxon>
        <taxon>Thermoanaerobacteraceae</taxon>
        <taxon>Ammonifex</taxon>
    </lineage>
</organism>
<proteinExistence type="predicted"/>
<dbReference type="NCBIfam" id="TIGR02888">
    <property type="entry name" value="spore_YlmC_YmxH"/>
    <property type="match status" value="1"/>
</dbReference>
<dbReference type="InterPro" id="IPR011033">
    <property type="entry name" value="PRC_barrel-like_sf"/>
</dbReference>
<sequence length="87" mass="10048">MLKISDLRLREVINVLDGRRLGLIKDIDIDVENGKINALVLPRPSRVFGFFGREDEIIVPWEKIIRIGLDVILVEVPDSYTRCSCRR</sequence>
<dbReference type="PANTHER" id="PTHR40061:SF1">
    <property type="entry name" value="SPORULATION PROTEIN YLMC-RELATED"/>
    <property type="match status" value="1"/>
</dbReference>
<accession>A0A7C1J541</accession>
<evidence type="ECO:0000259" key="1">
    <source>
        <dbReference type="Pfam" id="PF05239"/>
    </source>
</evidence>
<dbReference type="SUPFAM" id="SSF50346">
    <property type="entry name" value="PRC-barrel domain"/>
    <property type="match status" value="1"/>
</dbReference>
<protein>
    <submittedName>
        <fullName evidence="2">YlmC/YmxH family sporulation protein</fullName>
    </submittedName>
</protein>
<evidence type="ECO:0000313" key="2">
    <source>
        <dbReference type="EMBL" id="HDW51829.1"/>
    </source>
</evidence>
<dbReference type="AlphaFoldDB" id="A0A7C1J541"/>
<dbReference type="PANTHER" id="PTHR40061">
    <property type="entry name" value="SPORULATION PROTEIN YLMC-RELATED"/>
    <property type="match status" value="1"/>
</dbReference>
<reference evidence="2" key="1">
    <citation type="journal article" date="2020" name="mSystems">
        <title>Genome- and Community-Level Interaction Insights into Carbon Utilization and Element Cycling Functions of Hydrothermarchaeota in Hydrothermal Sediment.</title>
        <authorList>
            <person name="Zhou Z."/>
            <person name="Liu Y."/>
            <person name="Xu W."/>
            <person name="Pan J."/>
            <person name="Luo Z.H."/>
            <person name="Li M."/>
        </authorList>
    </citation>
    <scope>NUCLEOTIDE SEQUENCE [LARGE SCALE GENOMIC DNA]</scope>
    <source>
        <strain evidence="2">SpSt-301</strain>
    </source>
</reference>
<comment type="caution">
    <text evidence="2">The sequence shown here is derived from an EMBL/GenBank/DDBJ whole genome shotgun (WGS) entry which is preliminary data.</text>
</comment>
<dbReference type="Gene3D" id="2.30.30.240">
    <property type="entry name" value="PRC-barrel domain"/>
    <property type="match status" value="1"/>
</dbReference>